<keyword evidence="4 7" id="KW-1133">Transmembrane helix</keyword>
<dbReference type="InterPro" id="IPR043428">
    <property type="entry name" value="LivM-like"/>
</dbReference>
<feature type="transmembrane region" description="Helical" evidence="7">
    <location>
        <begin position="217"/>
        <end position="240"/>
    </location>
</feature>
<organism evidence="8 9">
    <name type="scientific">Caldalkalibacillus uzonensis</name>
    <dbReference type="NCBI Taxonomy" id="353224"/>
    <lineage>
        <taxon>Bacteria</taxon>
        <taxon>Bacillati</taxon>
        <taxon>Bacillota</taxon>
        <taxon>Bacilli</taxon>
        <taxon>Bacillales</taxon>
        <taxon>Bacillaceae</taxon>
        <taxon>Caldalkalibacillus</taxon>
    </lineage>
</organism>
<gene>
    <name evidence="8" type="ORF">J2S00_003736</name>
</gene>
<keyword evidence="5 7" id="KW-0472">Membrane</keyword>
<comment type="caution">
    <text evidence="8">The sequence shown here is derived from an EMBL/GenBank/DDBJ whole genome shotgun (WGS) entry which is preliminary data.</text>
</comment>
<dbReference type="CDD" id="cd06581">
    <property type="entry name" value="TM_PBP1_LivM_like"/>
    <property type="match status" value="1"/>
</dbReference>
<feature type="compositionally biased region" description="Basic and acidic residues" evidence="6">
    <location>
        <begin position="325"/>
        <end position="335"/>
    </location>
</feature>
<evidence type="ECO:0000313" key="9">
    <source>
        <dbReference type="Proteomes" id="UP001232445"/>
    </source>
</evidence>
<evidence type="ECO:0000256" key="3">
    <source>
        <dbReference type="ARBA" id="ARBA00022692"/>
    </source>
</evidence>
<name>A0ABU0CWW1_9BACI</name>
<evidence type="ECO:0000256" key="5">
    <source>
        <dbReference type="ARBA" id="ARBA00023136"/>
    </source>
</evidence>
<dbReference type="Proteomes" id="UP001232445">
    <property type="component" value="Unassembled WGS sequence"/>
</dbReference>
<evidence type="ECO:0000256" key="6">
    <source>
        <dbReference type="SAM" id="MobiDB-lite"/>
    </source>
</evidence>
<proteinExistence type="predicted"/>
<dbReference type="Pfam" id="PF02653">
    <property type="entry name" value="BPD_transp_2"/>
    <property type="match status" value="1"/>
</dbReference>
<dbReference type="PANTHER" id="PTHR30482:SF10">
    <property type="entry name" value="HIGH-AFFINITY BRANCHED-CHAIN AMINO ACID TRANSPORT PROTEIN BRAE"/>
    <property type="match status" value="1"/>
</dbReference>
<feature type="transmembrane region" description="Helical" evidence="7">
    <location>
        <begin position="88"/>
        <end position="111"/>
    </location>
</feature>
<feature type="transmembrane region" description="Helical" evidence="7">
    <location>
        <begin position="62"/>
        <end position="82"/>
    </location>
</feature>
<evidence type="ECO:0000256" key="1">
    <source>
        <dbReference type="ARBA" id="ARBA00004651"/>
    </source>
</evidence>
<dbReference type="PANTHER" id="PTHR30482">
    <property type="entry name" value="HIGH-AFFINITY BRANCHED-CHAIN AMINO ACID TRANSPORT SYSTEM PERMEASE"/>
    <property type="match status" value="1"/>
</dbReference>
<dbReference type="InterPro" id="IPR001851">
    <property type="entry name" value="ABC_transp_permease"/>
</dbReference>
<keyword evidence="9" id="KW-1185">Reference proteome</keyword>
<feature type="transmembrane region" description="Helical" evidence="7">
    <location>
        <begin position="167"/>
        <end position="185"/>
    </location>
</feature>
<dbReference type="RefSeq" id="WP_307343315.1">
    <property type="nucleotide sequence ID" value="NZ_JAUSUQ010000022.1"/>
</dbReference>
<keyword evidence="2" id="KW-1003">Cell membrane</keyword>
<feature type="region of interest" description="Disordered" evidence="6">
    <location>
        <begin position="325"/>
        <end position="356"/>
    </location>
</feature>
<reference evidence="8 9" key="1">
    <citation type="submission" date="2023-07" db="EMBL/GenBank/DDBJ databases">
        <title>Genomic Encyclopedia of Type Strains, Phase IV (KMG-IV): sequencing the most valuable type-strain genomes for metagenomic binning, comparative biology and taxonomic classification.</title>
        <authorList>
            <person name="Goeker M."/>
        </authorList>
    </citation>
    <scope>NUCLEOTIDE SEQUENCE [LARGE SCALE GENOMIC DNA]</scope>
    <source>
        <strain evidence="8 9">DSM 17740</strain>
    </source>
</reference>
<feature type="transmembrane region" description="Helical" evidence="7">
    <location>
        <begin position="36"/>
        <end position="55"/>
    </location>
</feature>
<feature type="transmembrane region" description="Helical" evidence="7">
    <location>
        <begin position="12"/>
        <end position="30"/>
    </location>
</feature>
<sequence length="356" mass="39274">MAGQWHEKWLTKRNGIIVLLLIALLFPVVIDNQYYLQVIIKAIIFSIAVYGLNIIAGYTGQLNLAHAGFFAIGAYSVGLLTVKAGLNYWLALGLALVITTVLGLVIGLIALRTTGHFFAIYTLCVGYIIYLIIYKWDEFTGGVRGLIGIPAPAPLGPLSFNTLVSQYYLTLFFLIITIFVIYRLSHSLLGRTFVAIRNSEELAQTIGVNTMTNKLTAFVLSTFFAGLAGGLYASFIRFLGPEISYVVITFDMVMYLLVGGIGTLAGPVIGTVLVTVIVQSLQFLEDYRMLVFGPVLVLLIVFYPRGLVGGYLEWKIKRDLKRKSEQMKSGGRDRTVVQPHHNAKLGSQTEGRKEMA</sequence>
<dbReference type="EMBL" id="JAUSUQ010000022">
    <property type="protein sequence ID" value="MDQ0340896.1"/>
    <property type="molecule type" value="Genomic_DNA"/>
</dbReference>
<evidence type="ECO:0000256" key="7">
    <source>
        <dbReference type="SAM" id="Phobius"/>
    </source>
</evidence>
<accession>A0ABU0CWW1</accession>
<protein>
    <submittedName>
        <fullName evidence="8">Branched-chain amino acid transport system permease protein</fullName>
    </submittedName>
</protein>
<feature type="transmembrane region" description="Helical" evidence="7">
    <location>
        <begin position="290"/>
        <end position="312"/>
    </location>
</feature>
<evidence type="ECO:0000313" key="8">
    <source>
        <dbReference type="EMBL" id="MDQ0340896.1"/>
    </source>
</evidence>
<keyword evidence="3 7" id="KW-0812">Transmembrane</keyword>
<feature type="transmembrane region" description="Helical" evidence="7">
    <location>
        <begin position="118"/>
        <end position="136"/>
    </location>
</feature>
<comment type="subcellular location">
    <subcellularLocation>
        <location evidence="1">Cell membrane</location>
        <topology evidence="1">Multi-pass membrane protein</topology>
    </subcellularLocation>
</comment>
<evidence type="ECO:0000256" key="2">
    <source>
        <dbReference type="ARBA" id="ARBA00022475"/>
    </source>
</evidence>
<feature type="transmembrane region" description="Helical" evidence="7">
    <location>
        <begin position="252"/>
        <end position="278"/>
    </location>
</feature>
<evidence type="ECO:0000256" key="4">
    <source>
        <dbReference type="ARBA" id="ARBA00022989"/>
    </source>
</evidence>